<dbReference type="Proteomes" id="UP000269542">
    <property type="component" value="Chromosome"/>
</dbReference>
<dbReference type="Pfam" id="PF02627">
    <property type="entry name" value="CMD"/>
    <property type="match status" value="1"/>
</dbReference>
<accession>A0A3S4VT01</accession>
<evidence type="ECO:0000259" key="1">
    <source>
        <dbReference type="Pfam" id="PF02627"/>
    </source>
</evidence>
<dbReference type="InterPro" id="IPR004675">
    <property type="entry name" value="AhpD_core"/>
</dbReference>
<dbReference type="Gene3D" id="1.20.1290.10">
    <property type="entry name" value="AhpD-like"/>
    <property type="match status" value="1"/>
</dbReference>
<dbReference type="InterPro" id="IPR029032">
    <property type="entry name" value="AhpD-like"/>
</dbReference>
<dbReference type="PANTHER" id="PTHR34846:SF5">
    <property type="entry name" value="CARBOXYMUCONOLACTONE DECARBOXYLASE-LIKE DOMAIN-CONTAINING PROTEIN"/>
    <property type="match status" value="1"/>
</dbReference>
<proteinExistence type="predicted"/>
<dbReference type="EMBL" id="LR134476">
    <property type="protein sequence ID" value="VEI13058.1"/>
    <property type="molecule type" value="Genomic_DNA"/>
</dbReference>
<dbReference type="SUPFAM" id="SSF69118">
    <property type="entry name" value="AhpD-like"/>
    <property type="match status" value="1"/>
</dbReference>
<protein>
    <submittedName>
        <fullName evidence="2">Arsenate reductase and related proteins, glutaredoxin family</fullName>
    </submittedName>
</protein>
<dbReference type="NCBIfam" id="TIGR00778">
    <property type="entry name" value="ahpD_dom"/>
    <property type="match status" value="1"/>
</dbReference>
<dbReference type="GO" id="GO:0051920">
    <property type="term" value="F:peroxiredoxin activity"/>
    <property type="evidence" value="ECO:0007669"/>
    <property type="project" value="InterPro"/>
</dbReference>
<dbReference type="AlphaFoldDB" id="A0A3S4VT01"/>
<dbReference type="PANTHER" id="PTHR34846">
    <property type="entry name" value="4-CARBOXYMUCONOLACTONE DECARBOXYLASE FAMILY PROTEIN (AFU_ORTHOLOGUE AFUA_6G11590)"/>
    <property type="match status" value="1"/>
</dbReference>
<keyword evidence="3" id="KW-1185">Reference proteome</keyword>
<sequence length="148" mass="16556">MIKVTRFNISKKFPELQKPLNKAAMESAKVSRANGISDELRELINVRVSQINGCVACLRSHVPALREAGMADELIDLIPAWRDVEAPFTPEQRVALGLAEAFTIMDHATDRDMIIDEARDYFTDDQIAAIEWTTILINAFNRISIANG</sequence>
<reference evidence="2 3" key="1">
    <citation type="submission" date="2018-12" db="EMBL/GenBank/DDBJ databases">
        <authorList>
            <consortium name="Pathogen Informatics"/>
        </authorList>
    </citation>
    <scope>NUCLEOTIDE SEQUENCE [LARGE SCALE GENOMIC DNA]</scope>
    <source>
        <strain evidence="2 3">NCTC13354</strain>
    </source>
</reference>
<dbReference type="InterPro" id="IPR003779">
    <property type="entry name" value="CMD-like"/>
</dbReference>
<evidence type="ECO:0000313" key="2">
    <source>
        <dbReference type="EMBL" id="VEI13058.1"/>
    </source>
</evidence>
<organism evidence="2 3">
    <name type="scientific">Trueperella bialowiezensis</name>
    <dbReference type="NCBI Taxonomy" id="312285"/>
    <lineage>
        <taxon>Bacteria</taxon>
        <taxon>Bacillati</taxon>
        <taxon>Actinomycetota</taxon>
        <taxon>Actinomycetes</taxon>
        <taxon>Actinomycetales</taxon>
        <taxon>Actinomycetaceae</taxon>
        <taxon>Trueperella</taxon>
    </lineage>
</organism>
<gene>
    <name evidence="2" type="ORF">NCTC13354_00758</name>
</gene>
<feature type="domain" description="Carboxymuconolactone decarboxylase-like" evidence="1">
    <location>
        <begin position="15"/>
        <end position="100"/>
    </location>
</feature>
<dbReference type="KEGG" id="tbw:NCTC13354_00758"/>
<name>A0A3S4VT01_9ACTO</name>
<evidence type="ECO:0000313" key="3">
    <source>
        <dbReference type="Proteomes" id="UP000269542"/>
    </source>
</evidence>